<evidence type="ECO:0000256" key="2">
    <source>
        <dbReference type="ARBA" id="ARBA00023015"/>
    </source>
</evidence>
<dbReference type="Pfam" id="PF03466">
    <property type="entry name" value="LysR_substrate"/>
    <property type="match status" value="1"/>
</dbReference>
<accession>A0A919W6Y7</accession>
<name>A0A919W6Y7_9ACTN</name>
<organism evidence="6 7">
    <name type="scientific">Winogradskya consettensis</name>
    <dbReference type="NCBI Taxonomy" id="113560"/>
    <lineage>
        <taxon>Bacteria</taxon>
        <taxon>Bacillati</taxon>
        <taxon>Actinomycetota</taxon>
        <taxon>Actinomycetes</taxon>
        <taxon>Micromonosporales</taxon>
        <taxon>Micromonosporaceae</taxon>
        <taxon>Winogradskya</taxon>
    </lineage>
</organism>
<reference evidence="6" key="1">
    <citation type="submission" date="2021-03" db="EMBL/GenBank/DDBJ databases">
        <title>Whole genome shotgun sequence of Actinoplanes consettensis NBRC 14913.</title>
        <authorList>
            <person name="Komaki H."/>
            <person name="Tamura T."/>
        </authorList>
    </citation>
    <scope>NUCLEOTIDE SEQUENCE</scope>
    <source>
        <strain evidence="6">NBRC 14913</strain>
    </source>
</reference>
<comment type="similarity">
    <text evidence="1">Belongs to the LysR transcriptional regulatory family.</text>
</comment>
<dbReference type="SUPFAM" id="SSF46785">
    <property type="entry name" value="Winged helix' DNA-binding domain"/>
    <property type="match status" value="1"/>
</dbReference>
<dbReference type="Proteomes" id="UP000680865">
    <property type="component" value="Unassembled WGS sequence"/>
</dbReference>
<evidence type="ECO:0000256" key="1">
    <source>
        <dbReference type="ARBA" id="ARBA00009437"/>
    </source>
</evidence>
<sequence>MDIPFGFVEQWGMDTRRLRLLLELSRLGSMREVADEMHITTSTVSQQLAVLTREAGTALTEPDGRRVRLTPAGRRLAAHAVTILSAVEAARLDLDPGGEPAGQLRVAGFASAVRRALIPITAVLARDHPRVRLLIAEHEPFEAYELLAADAVDLALVYDYNLAPVTPDPSLDVVPLWQKRWALGVPTESDVDVFSAARDADWIVNSRNTADADVVRAVAGLDGFSPRFVHKADSLSLVQDLIVAGLGVALLPEGLALQPGVRMVPLTDPAIVLRCYAVTRRGRATWPALALLLRLLRAAP</sequence>
<dbReference type="Gene3D" id="1.10.10.10">
    <property type="entry name" value="Winged helix-like DNA-binding domain superfamily/Winged helix DNA-binding domain"/>
    <property type="match status" value="1"/>
</dbReference>
<comment type="caution">
    <text evidence="6">The sequence shown here is derived from an EMBL/GenBank/DDBJ whole genome shotgun (WGS) entry which is preliminary data.</text>
</comment>
<keyword evidence="3" id="KW-0238">DNA-binding</keyword>
<dbReference type="InterPro" id="IPR036388">
    <property type="entry name" value="WH-like_DNA-bd_sf"/>
</dbReference>
<dbReference type="GO" id="GO:0003677">
    <property type="term" value="F:DNA binding"/>
    <property type="evidence" value="ECO:0007669"/>
    <property type="project" value="UniProtKB-KW"/>
</dbReference>
<protein>
    <submittedName>
        <fullName evidence="6">LysR family transcriptional regulator</fullName>
    </submittedName>
</protein>
<gene>
    <name evidence="6" type="ORF">Aco04nite_93990</name>
</gene>
<keyword evidence="2" id="KW-0805">Transcription regulation</keyword>
<dbReference type="PANTHER" id="PTHR30346">
    <property type="entry name" value="TRANSCRIPTIONAL DUAL REGULATOR HCAR-RELATED"/>
    <property type="match status" value="1"/>
</dbReference>
<dbReference type="GO" id="GO:0032993">
    <property type="term" value="C:protein-DNA complex"/>
    <property type="evidence" value="ECO:0007669"/>
    <property type="project" value="TreeGrafter"/>
</dbReference>
<dbReference type="PROSITE" id="PS50931">
    <property type="entry name" value="HTH_LYSR"/>
    <property type="match status" value="1"/>
</dbReference>
<proteinExistence type="inferred from homology"/>
<dbReference type="Pfam" id="PF00126">
    <property type="entry name" value="HTH_1"/>
    <property type="match status" value="1"/>
</dbReference>
<feature type="domain" description="HTH lysR-type" evidence="5">
    <location>
        <begin position="13"/>
        <end position="70"/>
    </location>
</feature>
<dbReference type="PANTHER" id="PTHR30346:SF29">
    <property type="entry name" value="LYSR SUBSTRATE-BINDING"/>
    <property type="match status" value="1"/>
</dbReference>
<dbReference type="InterPro" id="IPR036390">
    <property type="entry name" value="WH_DNA-bd_sf"/>
</dbReference>
<dbReference type="Gene3D" id="3.40.190.290">
    <property type="match status" value="1"/>
</dbReference>
<evidence type="ECO:0000256" key="3">
    <source>
        <dbReference type="ARBA" id="ARBA00023125"/>
    </source>
</evidence>
<dbReference type="InterPro" id="IPR005119">
    <property type="entry name" value="LysR_subst-bd"/>
</dbReference>
<evidence type="ECO:0000256" key="4">
    <source>
        <dbReference type="ARBA" id="ARBA00023163"/>
    </source>
</evidence>
<dbReference type="GO" id="GO:0003700">
    <property type="term" value="F:DNA-binding transcription factor activity"/>
    <property type="evidence" value="ECO:0007669"/>
    <property type="project" value="InterPro"/>
</dbReference>
<dbReference type="SUPFAM" id="SSF53850">
    <property type="entry name" value="Periplasmic binding protein-like II"/>
    <property type="match status" value="1"/>
</dbReference>
<dbReference type="EMBL" id="BOQP01000073">
    <property type="protein sequence ID" value="GIM84967.1"/>
    <property type="molecule type" value="Genomic_DNA"/>
</dbReference>
<dbReference type="InterPro" id="IPR000847">
    <property type="entry name" value="LysR_HTH_N"/>
</dbReference>
<keyword evidence="7" id="KW-1185">Reference proteome</keyword>
<evidence type="ECO:0000259" key="5">
    <source>
        <dbReference type="PROSITE" id="PS50931"/>
    </source>
</evidence>
<dbReference type="AlphaFoldDB" id="A0A919W6Y7"/>
<evidence type="ECO:0000313" key="7">
    <source>
        <dbReference type="Proteomes" id="UP000680865"/>
    </source>
</evidence>
<evidence type="ECO:0000313" key="6">
    <source>
        <dbReference type="EMBL" id="GIM84967.1"/>
    </source>
</evidence>
<keyword evidence="4" id="KW-0804">Transcription</keyword>